<dbReference type="InterPro" id="IPR050164">
    <property type="entry name" value="Peptidase_C19"/>
</dbReference>
<dbReference type="GO" id="GO:0005634">
    <property type="term" value="C:nucleus"/>
    <property type="evidence" value="ECO:0007669"/>
    <property type="project" value="TreeGrafter"/>
</dbReference>
<keyword evidence="3" id="KW-1185">Reference proteome</keyword>
<dbReference type="PANTHER" id="PTHR24006">
    <property type="entry name" value="UBIQUITIN CARBOXYL-TERMINAL HYDROLASE"/>
    <property type="match status" value="1"/>
</dbReference>
<gene>
    <name evidence="2" type="ORF">AAP_04803</name>
</gene>
<dbReference type="PANTHER" id="PTHR24006:SF827">
    <property type="entry name" value="UBIQUITIN CARBOXYL-TERMINAL HYDROLASE 34"/>
    <property type="match status" value="1"/>
</dbReference>
<comment type="caution">
    <text evidence="2">The sequence shown here is derived from an EMBL/GenBank/DDBJ whole genome shotgun (WGS) entry which is preliminary data.</text>
</comment>
<dbReference type="OrthoDB" id="420187at2759"/>
<dbReference type="InterPro" id="IPR021905">
    <property type="entry name" value="DUF3517"/>
</dbReference>
<dbReference type="GO" id="GO:0016579">
    <property type="term" value="P:protein deubiquitination"/>
    <property type="evidence" value="ECO:0007669"/>
    <property type="project" value="InterPro"/>
</dbReference>
<sequence length="675" mass="78055">MQGDNKYLCSSCERHVDAVKRACLKEVPDNLIFHLKRFDFDMLMMLRNKINDEFRFSSCIDMAPYQATYLNNPDEPVEPDMFELVGVLVHSGTAESGHYYSFIKERPLATDNSSSWVKFNDAEVSRFQPAEIPNQCYGGRRDFNDSSQPYRFDRTFNAYMLFYQRVSSMEEEQVQFPREPNMPARVPLPRELNNDIALENELFMRTYCLTAPYHLNFILDLLRRSRAFKKTQEESTYARSRELAINVALDHLEQIVARSRDQIDSSSFLDELDLAIRESADNALTILRWTRKRPNGIRNLLLKSYVTIRTTFSRLLVACLDKLQSECKELTDSPARSSFLRNSLAQELEYLVIALDNLWPTMHNASKAWDNYFNLLIEIVTFSRRGARLVIERSFLQRCMEVVLAHYEDSRKLKRTYNAYFQKLEKGKQFSFVKLYELFLTLILYIDFTLPVSSGMLTREVVDGKFSLSQEELDLLKYENAAGEPLLIKRKMKGGGREYLAFFQSLLDLANPNIGRSDLITNLVIRRISVWLPPLLCYADAQVRRKALKFGQDYFIMTPEDDTSEDTLVVLRALCRDLCQSCLIRLRDCTAIVANAPTQFDGSQLEQLAQFVKLCLNAYYNEDSEEDAEFIHNARDLLSIVDGLVVEIQDETISEPWEEQSLAASDSEPAFTVSP</sequence>
<organism evidence="2 3">
    <name type="scientific">Ascosphaera apis ARSEF 7405</name>
    <dbReference type="NCBI Taxonomy" id="392613"/>
    <lineage>
        <taxon>Eukaryota</taxon>
        <taxon>Fungi</taxon>
        <taxon>Dikarya</taxon>
        <taxon>Ascomycota</taxon>
        <taxon>Pezizomycotina</taxon>
        <taxon>Eurotiomycetes</taxon>
        <taxon>Eurotiomycetidae</taxon>
        <taxon>Onygenales</taxon>
        <taxon>Ascosphaeraceae</taxon>
        <taxon>Ascosphaera</taxon>
    </lineage>
</organism>
<feature type="domain" description="USP" evidence="1">
    <location>
        <begin position="1"/>
        <end position="166"/>
    </location>
</feature>
<dbReference type="Pfam" id="PF00443">
    <property type="entry name" value="UCH"/>
    <property type="match status" value="1"/>
</dbReference>
<dbReference type="SUPFAM" id="SSF54001">
    <property type="entry name" value="Cysteine proteinases"/>
    <property type="match status" value="1"/>
</dbReference>
<dbReference type="InterPro" id="IPR038765">
    <property type="entry name" value="Papain-like_cys_pep_sf"/>
</dbReference>
<evidence type="ECO:0000259" key="1">
    <source>
        <dbReference type="PROSITE" id="PS50235"/>
    </source>
</evidence>
<name>A0A167WDH9_9EURO</name>
<dbReference type="VEuPathDB" id="FungiDB:AAP_04803"/>
<keyword evidence="2" id="KW-0378">Hydrolase</keyword>
<dbReference type="AlphaFoldDB" id="A0A167WDH9"/>
<dbReference type="PROSITE" id="PS50235">
    <property type="entry name" value="USP_3"/>
    <property type="match status" value="1"/>
</dbReference>
<dbReference type="GO" id="GO:0004843">
    <property type="term" value="F:cysteine-type deubiquitinase activity"/>
    <property type="evidence" value="ECO:0007669"/>
    <property type="project" value="InterPro"/>
</dbReference>
<dbReference type="Pfam" id="PF12030">
    <property type="entry name" value="DUF3517"/>
    <property type="match status" value="2"/>
</dbReference>
<protein>
    <submittedName>
        <fullName evidence="2">Ubiquitin hydrolase</fullName>
    </submittedName>
</protein>
<dbReference type="InterPro" id="IPR028889">
    <property type="entry name" value="USP"/>
</dbReference>
<accession>A0A167WDH9</accession>
<dbReference type="Proteomes" id="UP000242877">
    <property type="component" value="Unassembled WGS sequence"/>
</dbReference>
<dbReference type="InterPro" id="IPR018200">
    <property type="entry name" value="USP_CS"/>
</dbReference>
<dbReference type="InterPro" id="IPR001394">
    <property type="entry name" value="Peptidase_C19_UCH"/>
</dbReference>
<dbReference type="Gene3D" id="3.90.70.10">
    <property type="entry name" value="Cysteine proteinases"/>
    <property type="match status" value="1"/>
</dbReference>
<reference evidence="2 3" key="1">
    <citation type="journal article" date="2016" name="Genome Biol. Evol.">
        <title>Divergent and convergent evolution of fungal pathogenicity.</title>
        <authorList>
            <person name="Shang Y."/>
            <person name="Xiao G."/>
            <person name="Zheng P."/>
            <person name="Cen K."/>
            <person name="Zhan S."/>
            <person name="Wang C."/>
        </authorList>
    </citation>
    <scope>NUCLEOTIDE SEQUENCE [LARGE SCALE GENOMIC DNA]</scope>
    <source>
        <strain evidence="2 3">ARSEF 7405</strain>
    </source>
</reference>
<evidence type="ECO:0000313" key="2">
    <source>
        <dbReference type="EMBL" id="KZZ88705.1"/>
    </source>
</evidence>
<dbReference type="PROSITE" id="PS00973">
    <property type="entry name" value="USP_2"/>
    <property type="match status" value="1"/>
</dbReference>
<dbReference type="GO" id="GO:0005829">
    <property type="term" value="C:cytosol"/>
    <property type="evidence" value="ECO:0007669"/>
    <property type="project" value="TreeGrafter"/>
</dbReference>
<evidence type="ECO:0000313" key="3">
    <source>
        <dbReference type="Proteomes" id="UP000242877"/>
    </source>
</evidence>
<proteinExistence type="predicted"/>
<dbReference type="EMBL" id="AZGZ01000024">
    <property type="protein sequence ID" value="KZZ88705.1"/>
    <property type="molecule type" value="Genomic_DNA"/>
</dbReference>